<dbReference type="GO" id="GO:0005524">
    <property type="term" value="F:ATP binding"/>
    <property type="evidence" value="ECO:0007669"/>
    <property type="project" value="UniProtKB-UniRule"/>
</dbReference>
<dbReference type="GO" id="GO:0003989">
    <property type="term" value="F:acetyl-CoA carboxylase activity"/>
    <property type="evidence" value="ECO:0007669"/>
    <property type="project" value="UniProtKB-EC"/>
</dbReference>
<dbReference type="PANTHER" id="PTHR18866:SF33">
    <property type="entry name" value="METHYLCROTONOYL-COA CARBOXYLASE SUBUNIT ALPHA, MITOCHONDRIAL-RELATED"/>
    <property type="match status" value="1"/>
</dbReference>
<comment type="cofactor">
    <cofactor evidence="1">
        <name>Mn(2+)</name>
        <dbReference type="ChEBI" id="CHEBI:29035"/>
    </cofactor>
</comment>
<keyword evidence="4 8" id="KW-0547">Nucleotide-binding</keyword>
<dbReference type="Pfam" id="PF02786">
    <property type="entry name" value="CPSase_L_D2"/>
    <property type="match status" value="1"/>
</dbReference>
<dbReference type="SUPFAM" id="SSF51246">
    <property type="entry name" value="Rudiment single hybrid motif"/>
    <property type="match status" value="1"/>
</dbReference>
<feature type="domain" description="Biotin carboxylation" evidence="10">
    <location>
        <begin position="1"/>
        <end position="445"/>
    </location>
</feature>
<dbReference type="PROSITE" id="PS50975">
    <property type="entry name" value="ATP_GRASP"/>
    <property type="match status" value="1"/>
</dbReference>
<protein>
    <submittedName>
        <fullName evidence="11">Pyruvate carboxylase, subunit A, acetyl-CoA/propionyl-CoA carboxylase</fullName>
        <ecNumber evidence="11">6.4.1.1</ecNumber>
        <ecNumber evidence="11">6.4.1.2</ecNumber>
        <ecNumber evidence="11">6.4.1.3</ecNumber>
    </submittedName>
</protein>
<comment type="cofactor">
    <cofactor evidence="2">
        <name>Co(2+)</name>
        <dbReference type="ChEBI" id="CHEBI:48828"/>
    </cofactor>
</comment>
<dbReference type="InterPro" id="IPR011054">
    <property type="entry name" value="Rudment_hybrid_motif"/>
</dbReference>
<keyword evidence="3 11" id="KW-0436">Ligase</keyword>
<accession>A0A0H4T5Z1</accession>
<dbReference type="EC" id="6.4.1.3" evidence="11"/>
<evidence type="ECO:0000259" key="9">
    <source>
        <dbReference type="PROSITE" id="PS50975"/>
    </source>
</evidence>
<evidence type="ECO:0000256" key="5">
    <source>
        <dbReference type="ARBA" id="ARBA00022840"/>
    </source>
</evidence>
<dbReference type="Gene3D" id="3.30.470.20">
    <property type="entry name" value="ATP-grasp fold, B domain"/>
    <property type="match status" value="1"/>
</dbReference>
<dbReference type="SUPFAM" id="SSF56059">
    <property type="entry name" value="Glutathione synthetase ATP-binding domain-like"/>
    <property type="match status" value="1"/>
</dbReference>
<dbReference type="Pfam" id="PF02785">
    <property type="entry name" value="Biotin_carb_C"/>
    <property type="match status" value="1"/>
</dbReference>
<reference evidence="11" key="1">
    <citation type="journal article" date="2015" name="ISME J.">
        <title>Aquifer environment selects for microbial species cohorts in sediment and groundwater.</title>
        <authorList>
            <person name="Hug L.A."/>
            <person name="Thomas B.C."/>
            <person name="Brown C.T."/>
            <person name="Frischkorn K.R."/>
            <person name="Williams K.H."/>
            <person name="Tringe S.G."/>
            <person name="Banfield J.F."/>
        </authorList>
    </citation>
    <scope>NUCLEOTIDE SEQUENCE</scope>
</reference>
<evidence type="ECO:0000256" key="4">
    <source>
        <dbReference type="ARBA" id="ARBA00022741"/>
    </source>
</evidence>
<dbReference type="InterPro" id="IPR016185">
    <property type="entry name" value="PreATP-grasp_dom_sf"/>
</dbReference>
<evidence type="ECO:0000256" key="1">
    <source>
        <dbReference type="ARBA" id="ARBA00001936"/>
    </source>
</evidence>
<name>A0A0H4T5Z1_9EURY</name>
<dbReference type="PROSITE" id="PS00867">
    <property type="entry name" value="CPSASE_2"/>
    <property type="match status" value="1"/>
</dbReference>
<dbReference type="InterPro" id="IPR011761">
    <property type="entry name" value="ATP-grasp"/>
</dbReference>
<gene>
    <name evidence="11" type="primary">pycA</name>
</gene>
<dbReference type="InterPro" id="IPR050856">
    <property type="entry name" value="Biotin_carboxylase_complex"/>
</dbReference>
<evidence type="ECO:0000256" key="7">
    <source>
        <dbReference type="ARBA" id="ARBA00023267"/>
    </source>
</evidence>
<keyword evidence="11" id="KW-0670">Pyruvate</keyword>
<dbReference type="PROSITE" id="PS50979">
    <property type="entry name" value="BC"/>
    <property type="match status" value="1"/>
</dbReference>
<feature type="domain" description="ATP-grasp" evidence="9">
    <location>
        <begin position="120"/>
        <end position="316"/>
    </location>
</feature>
<evidence type="ECO:0000256" key="8">
    <source>
        <dbReference type="PROSITE-ProRule" id="PRU00409"/>
    </source>
</evidence>
<dbReference type="EMBL" id="KT007008">
    <property type="protein sequence ID" value="AKQ03121.1"/>
    <property type="molecule type" value="Genomic_DNA"/>
</dbReference>
<keyword evidence="5 8" id="KW-0067">ATP-binding</keyword>
<dbReference type="Pfam" id="PF00289">
    <property type="entry name" value="Biotin_carb_N"/>
    <property type="match status" value="1"/>
</dbReference>
<dbReference type="EC" id="6.4.1.1" evidence="11"/>
<evidence type="ECO:0000256" key="2">
    <source>
        <dbReference type="ARBA" id="ARBA00001941"/>
    </source>
</evidence>
<sequence length="510" mass="55647">MFRRLLIANRGEIAIRVARTAREMGIHSIGIHSQADRDALHRRTMDESVEVGGPLPAQSYLNIEAILRAAKETRAEAVHPGYGFLSENAGFARRCEEEGIAFVGPPAKAMALSGDKIASRTAMREAGLPVTAGVDRVVRTVDEAKALAATLGYPVLFKATAGGGGIGMSRVDRPKNLAAAFESARSVARANFGNPDLFLEKFLQRARHVEVQVLVGSRGKGLGFVERECSVQRRHQKLVEETPSPAITSSLRRKLIDAAVRGLRSIGYRNAGTVEFLFHDGHFTFNEVNARLQVEHPITEMVTGVDLVRQQLLIASGHEAELSQSELAVRGHALECRINAEDPLRNFLPSPGRIVTYSEPVGPGVRVDSGVAAGSGIPPYYDPLVAKLVVHGRTRSLSIRRMQGAVEAFDIRGVHTTLPFHRAFLRETSFLRGNLWTTMVADLRTIERIRSRGPWEETVAAIAAALTVRGRVAMGPALALERPRTSAWALAGRRSQFEGGGHAVPSRRRW</sequence>
<dbReference type="InterPro" id="IPR011764">
    <property type="entry name" value="Biotin_carboxylation_dom"/>
</dbReference>
<dbReference type="InterPro" id="IPR005482">
    <property type="entry name" value="Biotin_COase_C"/>
</dbReference>
<dbReference type="GO" id="GO:0046872">
    <property type="term" value="F:metal ion binding"/>
    <property type="evidence" value="ECO:0007669"/>
    <property type="project" value="InterPro"/>
</dbReference>
<dbReference type="GO" id="GO:0004658">
    <property type="term" value="F:propionyl-CoA carboxylase activity"/>
    <property type="evidence" value="ECO:0007669"/>
    <property type="project" value="UniProtKB-EC"/>
</dbReference>
<dbReference type="PANTHER" id="PTHR18866">
    <property type="entry name" value="CARBOXYLASE:PYRUVATE/ACETYL-COA/PROPIONYL-COA CARBOXYLASE"/>
    <property type="match status" value="1"/>
</dbReference>
<dbReference type="SMART" id="SM00878">
    <property type="entry name" value="Biotin_carb_C"/>
    <property type="match status" value="1"/>
</dbReference>
<dbReference type="InterPro" id="IPR005479">
    <property type="entry name" value="CPAse_ATP-bd"/>
</dbReference>
<dbReference type="SUPFAM" id="SSF52440">
    <property type="entry name" value="PreATP-grasp domain"/>
    <property type="match status" value="1"/>
</dbReference>
<dbReference type="FunFam" id="3.40.50.20:FF:000010">
    <property type="entry name" value="Propionyl-CoA carboxylase subunit alpha"/>
    <property type="match status" value="1"/>
</dbReference>
<dbReference type="AlphaFoldDB" id="A0A0H4T5Z1"/>
<dbReference type="EC" id="6.4.1.2" evidence="11"/>
<evidence type="ECO:0000313" key="11">
    <source>
        <dbReference type="EMBL" id="AKQ03121.1"/>
    </source>
</evidence>
<evidence type="ECO:0000256" key="6">
    <source>
        <dbReference type="ARBA" id="ARBA00022842"/>
    </source>
</evidence>
<keyword evidence="6" id="KW-0460">Magnesium</keyword>
<evidence type="ECO:0000256" key="3">
    <source>
        <dbReference type="ARBA" id="ARBA00022598"/>
    </source>
</evidence>
<keyword evidence="7" id="KW-0092">Biotin</keyword>
<dbReference type="InterPro" id="IPR005481">
    <property type="entry name" value="BC-like_N"/>
</dbReference>
<evidence type="ECO:0000259" key="10">
    <source>
        <dbReference type="PROSITE" id="PS50979"/>
    </source>
</evidence>
<dbReference type="GO" id="GO:0004736">
    <property type="term" value="F:pyruvate carboxylase activity"/>
    <property type="evidence" value="ECO:0007669"/>
    <property type="project" value="UniProtKB-EC"/>
</dbReference>
<organism evidence="11">
    <name type="scientific">uncultured euryarchaeote Rifle_16ft_4_minimus_37884</name>
    <dbReference type="NCBI Taxonomy" id="1665196"/>
    <lineage>
        <taxon>Archaea</taxon>
        <taxon>Methanobacteriati</taxon>
        <taxon>Methanobacteriota</taxon>
        <taxon>environmental samples</taxon>
    </lineage>
</organism>
<proteinExistence type="predicted"/>